<keyword evidence="1" id="KW-0812">Transmembrane</keyword>
<organism evidence="2 3">
    <name type="scientific">Portunus trituberculatus</name>
    <name type="common">Swimming crab</name>
    <name type="synonym">Neptunus trituberculatus</name>
    <dbReference type="NCBI Taxonomy" id="210409"/>
    <lineage>
        <taxon>Eukaryota</taxon>
        <taxon>Metazoa</taxon>
        <taxon>Ecdysozoa</taxon>
        <taxon>Arthropoda</taxon>
        <taxon>Crustacea</taxon>
        <taxon>Multicrustacea</taxon>
        <taxon>Malacostraca</taxon>
        <taxon>Eumalacostraca</taxon>
        <taxon>Eucarida</taxon>
        <taxon>Decapoda</taxon>
        <taxon>Pleocyemata</taxon>
        <taxon>Brachyura</taxon>
        <taxon>Eubrachyura</taxon>
        <taxon>Portunoidea</taxon>
        <taxon>Portunidae</taxon>
        <taxon>Portuninae</taxon>
        <taxon>Portunus</taxon>
    </lineage>
</organism>
<sequence>MHASPPGGRFPAPTSAASMKSQFAAAHRISPLLCCCAVLAASTLVFLLLLSSILLFCPDFGLTTHGCLSHHVSSTREELNLCRCHCNTQ</sequence>
<evidence type="ECO:0000313" key="2">
    <source>
        <dbReference type="EMBL" id="MPC37792.1"/>
    </source>
</evidence>
<dbReference type="EMBL" id="VSRR010003884">
    <property type="protein sequence ID" value="MPC37792.1"/>
    <property type="molecule type" value="Genomic_DNA"/>
</dbReference>
<evidence type="ECO:0000256" key="1">
    <source>
        <dbReference type="SAM" id="Phobius"/>
    </source>
</evidence>
<dbReference type="AlphaFoldDB" id="A0A5B7EU37"/>
<keyword evidence="3" id="KW-1185">Reference proteome</keyword>
<gene>
    <name evidence="2" type="ORF">E2C01_031283</name>
</gene>
<accession>A0A5B7EU37</accession>
<comment type="caution">
    <text evidence="2">The sequence shown here is derived from an EMBL/GenBank/DDBJ whole genome shotgun (WGS) entry which is preliminary data.</text>
</comment>
<feature type="transmembrane region" description="Helical" evidence="1">
    <location>
        <begin position="29"/>
        <end position="56"/>
    </location>
</feature>
<keyword evidence="1" id="KW-0472">Membrane</keyword>
<evidence type="ECO:0000313" key="3">
    <source>
        <dbReference type="Proteomes" id="UP000324222"/>
    </source>
</evidence>
<protein>
    <submittedName>
        <fullName evidence="2">Uncharacterized protein</fullName>
    </submittedName>
</protein>
<keyword evidence="1" id="KW-1133">Transmembrane helix</keyword>
<dbReference type="Proteomes" id="UP000324222">
    <property type="component" value="Unassembled WGS sequence"/>
</dbReference>
<name>A0A5B7EU37_PORTR</name>
<reference evidence="2 3" key="1">
    <citation type="submission" date="2019-05" db="EMBL/GenBank/DDBJ databases">
        <title>Another draft genome of Portunus trituberculatus and its Hox gene families provides insights of decapod evolution.</title>
        <authorList>
            <person name="Jeong J.-H."/>
            <person name="Song I."/>
            <person name="Kim S."/>
            <person name="Choi T."/>
            <person name="Kim D."/>
            <person name="Ryu S."/>
            <person name="Kim W."/>
        </authorList>
    </citation>
    <scope>NUCLEOTIDE SEQUENCE [LARGE SCALE GENOMIC DNA]</scope>
    <source>
        <tissue evidence="2">Muscle</tissue>
    </source>
</reference>
<proteinExistence type="predicted"/>